<keyword evidence="3" id="KW-1185">Reference proteome</keyword>
<evidence type="ECO:0000313" key="3">
    <source>
        <dbReference type="Proteomes" id="UP001168821"/>
    </source>
</evidence>
<dbReference type="PROSITE" id="PS50994">
    <property type="entry name" value="INTEGRASE"/>
    <property type="match status" value="1"/>
</dbReference>
<reference evidence="2" key="1">
    <citation type="journal article" date="2023" name="G3 (Bethesda)">
        <title>Whole genome assemblies of Zophobas morio and Tenebrio molitor.</title>
        <authorList>
            <person name="Kaur S."/>
            <person name="Stinson S.A."/>
            <person name="diCenzo G.C."/>
        </authorList>
    </citation>
    <scope>NUCLEOTIDE SEQUENCE</scope>
    <source>
        <strain evidence="2">QUZm001</strain>
    </source>
</reference>
<dbReference type="AlphaFoldDB" id="A0AA38J6E8"/>
<evidence type="ECO:0000259" key="1">
    <source>
        <dbReference type="PROSITE" id="PS50994"/>
    </source>
</evidence>
<dbReference type="InterPro" id="IPR036397">
    <property type="entry name" value="RNaseH_sf"/>
</dbReference>
<proteinExistence type="predicted"/>
<dbReference type="PANTHER" id="PTHR37984:SF5">
    <property type="entry name" value="PROTEIN NYNRIN-LIKE"/>
    <property type="match status" value="1"/>
</dbReference>
<dbReference type="Gene3D" id="3.30.420.10">
    <property type="entry name" value="Ribonuclease H-like superfamily/Ribonuclease H"/>
    <property type="match status" value="1"/>
</dbReference>
<accession>A0AA38J6E8</accession>
<sequence>MHQITTLNYILAKINVAYYINKCEICKRTKYERHLPEISLKLIEQVDKPFQQINMDLFTIEGTTFLTVIEAFTKLAQAHQVSSKNAIQICDKLLIFFQHYGVPEKMTFDSGLEFQNDTVKKLLETQNIKAHFATPRHP</sequence>
<name>A0AA38J6E8_9CUCU</name>
<dbReference type="SUPFAM" id="SSF53098">
    <property type="entry name" value="Ribonuclease H-like"/>
    <property type="match status" value="1"/>
</dbReference>
<dbReference type="PANTHER" id="PTHR37984">
    <property type="entry name" value="PROTEIN CBG26694"/>
    <property type="match status" value="1"/>
</dbReference>
<organism evidence="2 3">
    <name type="scientific">Zophobas morio</name>
    <dbReference type="NCBI Taxonomy" id="2755281"/>
    <lineage>
        <taxon>Eukaryota</taxon>
        <taxon>Metazoa</taxon>
        <taxon>Ecdysozoa</taxon>
        <taxon>Arthropoda</taxon>
        <taxon>Hexapoda</taxon>
        <taxon>Insecta</taxon>
        <taxon>Pterygota</taxon>
        <taxon>Neoptera</taxon>
        <taxon>Endopterygota</taxon>
        <taxon>Coleoptera</taxon>
        <taxon>Polyphaga</taxon>
        <taxon>Cucujiformia</taxon>
        <taxon>Tenebrionidae</taxon>
        <taxon>Zophobas</taxon>
    </lineage>
</organism>
<dbReference type="Pfam" id="PF00665">
    <property type="entry name" value="rve"/>
    <property type="match status" value="1"/>
</dbReference>
<dbReference type="InterPro" id="IPR050951">
    <property type="entry name" value="Retrovirus_Pol_polyprotein"/>
</dbReference>
<protein>
    <recommendedName>
        <fullName evidence="1">Integrase catalytic domain-containing protein</fullName>
    </recommendedName>
</protein>
<dbReference type="InterPro" id="IPR012337">
    <property type="entry name" value="RNaseH-like_sf"/>
</dbReference>
<comment type="caution">
    <text evidence="2">The sequence shown here is derived from an EMBL/GenBank/DDBJ whole genome shotgun (WGS) entry which is preliminary data.</text>
</comment>
<evidence type="ECO:0000313" key="2">
    <source>
        <dbReference type="EMBL" id="KAJ3665637.1"/>
    </source>
</evidence>
<dbReference type="InterPro" id="IPR001584">
    <property type="entry name" value="Integrase_cat-core"/>
</dbReference>
<gene>
    <name evidence="2" type="ORF">Zmor_001126</name>
</gene>
<dbReference type="EMBL" id="JALNTZ010000001">
    <property type="protein sequence ID" value="KAJ3665637.1"/>
    <property type="molecule type" value="Genomic_DNA"/>
</dbReference>
<feature type="domain" description="Integrase catalytic" evidence="1">
    <location>
        <begin position="45"/>
        <end position="138"/>
    </location>
</feature>
<dbReference type="Proteomes" id="UP001168821">
    <property type="component" value="Unassembled WGS sequence"/>
</dbReference>
<dbReference type="GO" id="GO:0003676">
    <property type="term" value="F:nucleic acid binding"/>
    <property type="evidence" value="ECO:0007669"/>
    <property type="project" value="InterPro"/>
</dbReference>
<dbReference type="GO" id="GO:0015074">
    <property type="term" value="P:DNA integration"/>
    <property type="evidence" value="ECO:0007669"/>
    <property type="project" value="InterPro"/>
</dbReference>